<dbReference type="InterPro" id="IPR000823">
    <property type="entry name" value="Peroxidase_pln"/>
</dbReference>
<evidence type="ECO:0000256" key="5">
    <source>
        <dbReference type="ARBA" id="ARBA00022723"/>
    </source>
</evidence>
<evidence type="ECO:0000259" key="11">
    <source>
        <dbReference type="PROSITE" id="PS50873"/>
    </source>
</evidence>
<feature type="binding site" description="axial binding residue" evidence="8">
    <location>
        <position position="61"/>
    </location>
    <ligand>
        <name>heme b</name>
        <dbReference type="ChEBI" id="CHEBI:60344"/>
    </ligand>
    <ligandPart>
        <name>Fe</name>
        <dbReference type="ChEBI" id="CHEBI:18248"/>
    </ligandPart>
</feature>
<keyword evidence="4" id="KW-0349">Heme</keyword>
<comment type="cofactor">
    <cofactor evidence="8">
        <name>Ca(2+)</name>
        <dbReference type="ChEBI" id="CHEBI:29108"/>
    </cofactor>
    <text evidence="8">Binds 2 calcium ions per subunit.</text>
</comment>
<evidence type="ECO:0000256" key="6">
    <source>
        <dbReference type="ARBA" id="ARBA00023002"/>
    </source>
</evidence>
<evidence type="ECO:0000256" key="3">
    <source>
        <dbReference type="ARBA" id="ARBA00022559"/>
    </source>
</evidence>
<dbReference type="PRINTS" id="PR00461">
    <property type="entry name" value="PLPEROXIDASE"/>
</dbReference>
<comment type="cofactor">
    <cofactor evidence="8">
        <name>heme b</name>
        <dbReference type="ChEBI" id="CHEBI:60344"/>
    </cofactor>
    <text evidence="8">Binds 1 heme b (iron(II)-protoporphyrin IX) group per subunit.</text>
</comment>
<evidence type="ECO:0000256" key="9">
    <source>
        <dbReference type="PIRSR" id="PIRSR600823-5"/>
    </source>
</evidence>
<accession>A0AAQ3MV37</accession>
<feature type="disulfide bond" evidence="9">
    <location>
        <begin position="68"/>
        <end position="100"/>
    </location>
</feature>
<keyword evidence="3" id="KW-0575">Peroxidase</keyword>
<keyword evidence="8" id="KW-0106">Calcium</keyword>
<evidence type="ECO:0000256" key="10">
    <source>
        <dbReference type="RuleBase" id="RU004241"/>
    </source>
</evidence>
<evidence type="ECO:0000256" key="2">
    <source>
        <dbReference type="ARBA" id="ARBA00012313"/>
    </source>
</evidence>
<dbReference type="GO" id="GO:0046872">
    <property type="term" value="F:metal ion binding"/>
    <property type="evidence" value="ECO:0007669"/>
    <property type="project" value="UniProtKB-KW"/>
</dbReference>
<evidence type="ECO:0000313" key="13">
    <source>
        <dbReference type="Proteomes" id="UP001374535"/>
    </source>
</evidence>
<dbReference type="GO" id="GO:0020037">
    <property type="term" value="F:heme binding"/>
    <property type="evidence" value="ECO:0007669"/>
    <property type="project" value="InterPro"/>
</dbReference>
<comment type="catalytic activity">
    <reaction evidence="1">
        <text>2 a phenolic donor + H2O2 = 2 a phenolic radical donor + 2 H2O</text>
        <dbReference type="Rhea" id="RHEA:56136"/>
        <dbReference type="ChEBI" id="CHEBI:15377"/>
        <dbReference type="ChEBI" id="CHEBI:16240"/>
        <dbReference type="ChEBI" id="CHEBI:139520"/>
        <dbReference type="ChEBI" id="CHEBI:139521"/>
        <dbReference type="EC" id="1.11.1.7"/>
    </reaction>
</comment>
<dbReference type="InterPro" id="IPR010255">
    <property type="entry name" value="Haem_peroxidase_sf"/>
</dbReference>
<sequence length="119" mass="12869">MIVSGGPYWNVLKGRKDGRVSKASDAIILSSAPNFNVSQLIQSFAKRGLTVKDLATLSRGHTLGFSHCSSLEVYLLNFSSLHDTDPSMNAEFALDLRKKCLKPNHNHNAGTVPGLNSSV</sequence>
<dbReference type="EMBL" id="CP144692">
    <property type="protein sequence ID" value="WVY97596.1"/>
    <property type="molecule type" value="Genomic_DNA"/>
</dbReference>
<evidence type="ECO:0000256" key="8">
    <source>
        <dbReference type="PIRSR" id="PIRSR600823-3"/>
    </source>
</evidence>
<dbReference type="Proteomes" id="UP001374535">
    <property type="component" value="Chromosome 9"/>
</dbReference>
<feature type="binding site" evidence="8">
    <location>
        <position position="62"/>
    </location>
    <ligand>
        <name>Ca(2+)</name>
        <dbReference type="ChEBI" id="CHEBI:29108"/>
        <label>2</label>
    </ligand>
</feature>
<evidence type="ECO:0000313" key="12">
    <source>
        <dbReference type="EMBL" id="WVY97596.1"/>
    </source>
</evidence>
<evidence type="ECO:0000256" key="7">
    <source>
        <dbReference type="ARBA" id="ARBA00023004"/>
    </source>
</evidence>
<dbReference type="AlphaFoldDB" id="A0AAQ3MV37"/>
<keyword evidence="7 8" id="KW-0408">Iron</keyword>
<reference evidence="12 13" key="1">
    <citation type="journal article" date="2023" name="Life. Sci Alliance">
        <title>Evolutionary insights into 3D genome organization and epigenetic landscape of Vigna mungo.</title>
        <authorList>
            <person name="Junaid A."/>
            <person name="Singh B."/>
            <person name="Bhatia S."/>
        </authorList>
    </citation>
    <scope>NUCLEOTIDE SEQUENCE [LARGE SCALE GENOMIC DNA]</scope>
    <source>
        <strain evidence="12">Urdbean</strain>
    </source>
</reference>
<evidence type="ECO:0000256" key="1">
    <source>
        <dbReference type="ARBA" id="ARBA00000189"/>
    </source>
</evidence>
<dbReference type="PANTHER" id="PTHR31235">
    <property type="entry name" value="PEROXIDASE 25-RELATED"/>
    <property type="match status" value="1"/>
</dbReference>
<keyword evidence="6" id="KW-0560">Oxidoreductase</keyword>
<dbReference type="Pfam" id="PF00141">
    <property type="entry name" value="peroxidase"/>
    <property type="match status" value="1"/>
</dbReference>
<dbReference type="Gene3D" id="1.10.520.10">
    <property type="match status" value="1"/>
</dbReference>
<dbReference type="EC" id="1.11.1.7" evidence="2"/>
<protein>
    <recommendedName>
        <fullName evidence="2">peroxidase</fullName>
        <ecNumber evidence="2">1.11.1.7</ecNumber>
    </recommendedName>
</protein>
<dbReference type="GO" id="GO:0006979">
    <property type="term" value="P:response to oxidative stress"/>
    <property type="evidence" value="ECO:0007669"/>
    <property type="project" value="InterPro"/>
</dbReference>
<evidence type="ECO:0000256" key="4">
    <source>
        <dbReference type="ARBA" id="ARBA00022617"/>
    </source>
</evidence>
<dbReference type="PRINTS" id="PR00458">
    <property type="entry name" value="PEROXIDASE"/>
</dbReference>
<feature type="domain" description="Plant heme peroxidase family profile" evidence="11">
    <location>
        <begin position="1"/>
        <end position="119"/>
    </location>
</feature>
<dbReference type="PROSITE" id="PS50873">
    <property type="entry name" value="PEROXIDASE_4"/>
    <property type="match status" value="1"/>
</dbReference>
<gene>
    <name evidence="12" type="ORF">V8G54_029747</name>
</gene>
<organism evidence="12 13">
    <name type="scientific">Vigna mungo</name>
    <name type="common">Black gram</name>
    <name type="synonym">Phaseolus mungo</name>
    <dbReference type="NCBI Taxonomy" id="3915"/>
    <lineage>
        <taxon>Eukaryota</taxon>
        <taxon>Viridiplantae</taxon>
        <taxon>Streptophyta</taxon>
        <taxon>Embryophyta</taxon>
        <taxon>Tracheophyta</taxon>
        <taxon>Spermatophyta</taxon>
        <taxon>Magnoliopsida</taxon>
        <taxon>eudicotyledons</taxon>
        <taxon>Gunneridae</taxon>
        <taxon>Pentapetalae</taxon>
        <taxon>rosids</taxon>
        <taxon>fabids</taxon>
        <taxon>Fabales</taxon>
        <taxon>Fabaceae</taxon>
        <taxon>Papilionoideae</taxon>
        <taxon>50 kb inversion clade</taxon>
        <taxon>NPAAA clade</taxon>
        <taxon>indigoferoid/millettioid clade</taxon>
        <taxon>Phaseoleae</taxon>
        <taxon>Vigna</taxon>
    </lineage>
</organism>
<dbReference type="GO" id="GO:0140825">
    <property type="term" value="F:lactoperoxidase activity"/>
    <property type="evidence" value="ECO:0007669"/>
    <property type="project" value="UniProtKB-EC"/>
</dbReference>
<dbReference type="InterPro" id="IPR002016">
    <property type="entry name" value="Haem_peroxidase"/>
</dbReference>
<proteinExistence type="inferred from homology"/>
<comment type="similarity">
    <text evidence="10">Belongs to the peroxidase family.</text>
</comment>
<name>A0AAQ3MV37_VIGMU</name>
<dbReference type="SUPFAM" id="SSF48113">
    <property type="entry name" value="Heme-dependent peroxidases"/>
    <property type="match status" value="1"/>
</dbReference>
<keyword evidence="9" id="KW-1015">Disulfide bond</keyword>
<keyword evidence="5 8" id="KW-0479">Metal-binding</keyword>
<dbReference type="Gene3D" id="1.10.420.10">
    <property type="entry name" value="Peroxidase, domain 2"/>
    <property type="match status" value="1"/>
</dbReference>
<keyword evidence="13" id="KW-1185">Reference proteome</keyword>